<dbReference type="Gramene" id="OIW12879">
    <property type="protein sequence ID" value="OIW12879"/>
    <property type="gene ID" value="TanjilG_24812"/>
</dbReference>
<name>A0A4P1RLN5_LUPAN</name>
<evidence type="ECO:0000256" key="1">
    <source>
        <dbReference type="SAM" id="MobiDB-lite"/>
    </source>
</evidence>
<proteinExistence type="predicted"/>
<evidence type="ECO:0000313" key="3">
    <source>
        <dbReference type="EMBL" id="OIW12879.1"/>
    </source>
</evidence>
<dbReference type="GO" id="GO:0050793">
    <property type="term" value="P:regulation of developmental process"/>
    <property type="evidence" value="ECO:0007669"/>
    <property type="project" value="InterPro"/>
</dbReference>
<dbReference type="GO" id="GO:0045087">
    <property type="term" value="P:innate immune response"/>
    <property type="evidence" value="ECO:0007669"/>
    <property type="project" value="InterPro"/>
</dbReference>
<accession>A0A4P1RLN5</accession>
<keyword evidence="4" id="KW-1185">Reference proteome</keyword>
<feature type="chain" id="PRO_5020038246" evidence="2">
    <location>
        <begin position="30"/>
        <end position="113"/>
    </location>
</feature>
<gene>
    <name evidence="3" type="ORF">TanjilG_24812</name>
</gene>
<keyword evidence="2" id="KW-0732">Signal</keyword>
<dbReference type="PANTHER" id="PTHR34663">
    <property type="entry name" value="OS06G0637400 PROTEIN"/>
    <property type="match status" value="1"/>
</dbReference>
<protein>
    <submittedName>
        <fullName evidence="3">Uncharacterized protein</fullName>
    </submittedName>
</protein>
<dbReference type="AlphaFoldDB" id="A0A4P1RLN5"/>
<feature type="compositionally biased region" description="Polar residues" evidence="1">
    <location>
        <begin position="86"/>
        <end position="97"/>
    </location>
</feature>
<dbReference type="Proteomes" id="UP000188354">
    <property type="component" value="Chromosome LG04"/>
</dbReference>
<evidence type="ECO:0000256" key="2">
    <source>
        <dbReference type="SAM" id="SignalP"/>
    </source>
</evidence>
<dbReference type="InterPro" id="IPR044700">
    <property type="entry name" value="PIP2/PIPL1"/>
</dbReference>
<feature type="region of interest" description="Disordered" evidence="1">
    <location>
        <begin position="69"/>
        <end position="113"/>
    </location>
</feature>
<dbReference type="PANTHER" id="PTHR34663:SF8">
    <property type="entry name" value="PROTEIN, PUTATIVE-RELATED"/>
    <property type="match status" value="1"/>
</dbReference>
<reference evidence="3 4" key="1">
    <citation type="journal article" date="2017" name="Plant Biotechnol. J.">
        <title>A comprehensive draft genome sequence for lupin (Lupinus angustifolius), an emerging health food: insights into plant-microbe interactions and legume evolution.</title>
        <authorList>
            <person name="Hane J.K."/>
            <person name="Ming Y."/>
            <person name="Kamphuis L.G."/>
            <person name="Nelson M.N."/>
            <person name="Garg G."/>
            <person name="Atkins C.A."/>
            <person name="Bayer P.E."/>
            <person name="Bravo A."/>
            <person name="Bringans S."/>
            <person name="Cannon S."/>
            <person name="Edwards D."/>
            <person name="Foley R."/>
            <person name="Gao L.L."/>
            <person name="Harrison M.J."/>
            <person name="Huang W."/>
            <person name="Hurgobin B."/>
            <person name="Li S."/>
            <person name="Liu C.W."/>
            <person name="McGrath A."/>
            <person name="Morahan G."/>
            <person name="Murray J."/>
            <person name="Weller J."/>
            <person name="Jian J."/>
            <person name="Singh K.B."/>
        </authorList>
    </citation>
    <scope>NUCLEOTIDE SEQUENCE [LARGE SCALE GENOMIC DNA]</scope>
    <source>
        <strain evidence="4">cv. Tanjil</strain>
        <tissue evidence="3">Whole plant</tissue>
    </source>
</reference>
<organism evidence="3 4">
    <name type="scientific">Lupinus angustifolius</name>
    <name type="common">Narrow-leaved blue lupine</name>
    <dbReference type="NCBI Taxonomy" id="3871"/>
    <lineage>
        <taxon>Eukaryota</taxon>
        <taxon>Viridiplantae</taxon>
        <taxon>Streptophyta</taxon>
        <taxon>Embryophyta</taxon>
        <taxon>Tracheophyta</taxon>
        <taxon>Spermatophyta</taxon>
        <taxon>Magnoliopsida</taxon>
        <taxon>eudicotyledons</taxon>
        <taxon>Gunneridae</taxon>
        <taxon>Pentapetalae</taxon>
        <taxon>rosids</taxon>
        <taxon>fabids</taxon>
        <taxon>Fabales</taxon>
        <taxon>Fabaceae</taxon>
        <taxon>Papilionoideae</taxon>
        <taxon>50 kb inversion clade</taxon>
        <taxon>genistoids sensu lato</taxon>
        <taxon>core genistoids</taxon>
        <taxon>Genisteae</taxon>
        <taxon>Lupinus</taxon>
    </lineage>
</organism>
<evidence type="ECO:0000313" key="4">
    <source>
        <dbReference type="Proteomes" id="UP000188354"/>
    </source>
</evidence>
<sequence>MNTKLNCVTFITLIFLASFFAAMLSVSEARSLPRKEGIAKEVDEVIWALKNSSPLSGAGQMHKRLQELGDMKDSGPTPGVGHRIKTLQNPGAKNSGPSPGEGHKYNTINTHKP</sequence>
<feature type="signal peptide" evidence="2">
    <location>
        <begin position="1"/>
        <end position="29"/>
    </location>
</feature>
<dbReference type="EMBL" id="CM007364">
    <property type="protein sequence ID" value="OIW12879.1"/>
    <property type="molecule type" value="Genomic_DNA"/>
</dbReference>